<dbReference type="GO" id="GO:0009272">
    <property type="term" value="P:fungal-type cell wall biogenesis"/>
    <property type="evidence" value="ECO:0007669"/>
    <property type="project" value="TreeGrafter"/>
</dbReference>
<feature type="compositionally biased region" description="Polar residues" evidence="8">
    <location>
        <begin position="490"/>
        <end position="538"/>
    </location>
</feature>
<protein>
    <recommendedName>
        <fullName evidence="3">mannan endo-1,6-alpha-mannosidase</fullName>
        <ecNumber evidence="3">3.2.1.101</ecNumber>
    </recommendedName>
</protein>
<dbReference type="InterPro" id="IPR008928">
    <property type="entry name" value="6-hairpin_glycosidase_sf"/>
</dbReference>
<dbReference type="InterPro" id="IPR005198">
    <property type="entry name" value="Glyco_hydro_76"/>
</dbReference>
<evidence type="ECO:0000256" key="6">
    <source>
        <dbReference type="ARBA" id="ARBA00023180"/>
    </source>
</evidence>
<gene>
    <name evidence="10" type="ORF">NLI96_g7759</name>
</gene>
<evidence type="ECO:0000256" key="1">
    <source>
        <dbReference type="ARBA" id="ARBA00001452"/>
    </source>
</evidence>
<feature type="region of interest" description="Disordered" evidence="8">
    <location>
        <begin position="377"/>
        <end position="399"/>
    </location>
</feature>
<evidence type="ECO:0000313" key="11">
    <source>
        <dbReference type="Proteomes" id="UP001212997"/>
    </source>
</evidence>
<dbReference type="AlphaFoldDB" id="A0AAD5UYK4"/>
<dbReference type="GO" id="GO:0008496">
    <property type="term" value="F:mannan endo-1,6-alpha-mannosidase activity"/>
    <property type="evidence" value="ECO:0007669"/>
    <property type="project" value="UniProtKB-EC"/>
</dbReference>
<dbReference type="Proteomes" id="UP001212997">
    <property type="component" value="Unassembled WGS sequence"/>
</dbReference>
<sequence>MPPTFSQDFSIPISWRKPTLYISLEARKTVTESVIESLVSLFNSTTGLIDSIKDSMNQEYVLNLPNQLSPIECMNLQHDNKYNSDPMNWGLAAAYAYRAYRDDYLLATAVSVWNNMYEYFVTTAQAVNGTHPLKSATFNPACNGANAGAVFYVSDNPDDTQVNGGTVCAFMALSAHLLELTSNSTYHHASELSANFIKANLFNGAIVNDTISLGDCTITTTVLTYDSGFFIEGLAIYANITQNADWTLFLNYLITTTINFSGWTSEEGIMIEDVDGPDSPAETNGFTRALKGIYVRGLYETWARSQRGSDVANLIEAYINVQYNALLELASNDSYNFSSSWPGPPPTHLLPWGQVAALDVLNAGIGIAQAYESLSPSRSSETPAVSSSKSPNVTNKNPNVSRTVGLTIAAVIVILGAIFAVFFIRRQSRKNCQVADPSEPVSSASHDSGHDTPIAGHRDGTTMVQVDLHTYSVEPFTLSSPTVQHRPENLKNSGISPIRSTQVGLINPSRSDSQGGATAGLSSRTRSARDSANGSNGDPSRLLAKLNRALAKFPQRRVVADDEDSPPEYRER</sequence>
<dbReference type="Pfam" id="PF03663">
    <property type="entry name" value="Glyco_hydro_76"/>
    <property type="match status" value="1"/>
</dbReference>
<dbReference type="PANTHER" id="PTHR12145:SF36">
    <property type="entry name" value="MANNAN ENDO-1,6-ALPHA-MANNOSIDASE DCW1"/>
    <property type="match status" value="1"/>
</dbReference>
<evidence type="ECO:0000256" key="8">
    <source>
        <dbReference type="SAM" id="MobiDB-lite"/>
    </source>
</evidence>
<keyword evidence="9" id="KW-1133">Transmembrane helix</keyword>
<name>A0AAD5UYK4_9APHY</name>
<keyword evidence="6" id="KW-0325">Glycoprotein</keyword>
<keyword evidence="4" id="KW-0732">Signal</keyword>
<feature type="region of interest" description="Disordered" evidence="8">
    <location>
        <begin position="434"/>
        <end position="458"/>
    </location>
</feature>
<feature type="region of interest" description="Disordered" evidence="8">
    <location>
        <begin position="553"/>
        <end position="572"/>
    </location>
</feature>
<evidence type="ECO:0000256" key="4">
    <source>
        <dbReference type="ARBA" id="ARBA00022729"/>
    </source>
</evidence>
<dbReference type="PANTHER" id="PTHR12145">
    <property type="entry name" value="MANNAN ENDO-1,6-ALPHA-MANNOSIDASE DCW1"/>
    <property type="match status" value="1"/>
</dbReference>
<evidence type="ECO:0000256" key="7">
    <source>
        <dbReference type="ARBA" id="ARBA00023295"/>
    </source>
</evidence>
<comment type="similarity">
    <text evidence="2">Belongs to the glycosyl hydrolase 76 family.</text>
</comment>
<dbReference type="GO" id="GO:0016052">
    <property type="term" value="P:carbohydrate catabolic process"/>
    <property type="evidence" value="ECO:0007669"/>
    <property type="project" value="InterPro"/>
</dbReference>
<organism evidence="10 11">
    <name type="scientific">Meripilus lineatus</name>
    <dbReference type="NCBI Taxonomy" id="2056292"/>
    <lineage>
        <taxon>Eukaryota</taxon>
        <taxon>Fungi</taxon>
        <taxon>Dikarya</taxon>
        <taxon>Basidiomycota</taxon>
        <taxon>Agaricomycotina</taxon>
        <taxon>Agaricomycetes</taxon>
        <taxon>Polyporales</taxon>
        <taxon>Meripilaceae</taxon>
        <taxon>Meripilus</taxon>
    </lineage>
</organism>
<evidence type="ECO:0000256" key="5">
    <source>
        <dbReference type="ARBA" id="ARBA00022801"/>
    </source>
</evidence>
<dbReference type="InterPro" id="IPR014480">
    <property type="entry name" value="Mannan-1_6-alpha_mannosidase"/>
</dbReference>
<comment type="caution">
    <text evidence="10">The sequence shown here is derived from an EMBL/GenBank/DDBJ whole genome shotgun (WGS) entry which is preliminary data.</text>
</comment>
<accession>A0AAD5UYK4</accession>
<proteinExistence type="inferred from homology"/>
<keyword evidence="7" id="KW-0326">Glycosidase</keyword>
<dbReference type="EC" id="3.2.1.101" evidence="3"/>
<evidence type="ECO:0000256" key="9">
    <source>
        <dbReference type="SAM" id="Phobius"/>
    </source>
</evidence>
<dbReference type="SUPFAM" id="SSF48208">
    <property type="entry name" value="Six-hairpin glycosidases"/>
    <property type="match status" value="1"/>
</dbReference>
<reference evidence="10" key="1">
    <citation type="submission" date="2022-07" db="EMBL/GenBank/DDBJ databases">
        <title>Genome Sequence of Physisporinus lineatus.</title>
        <authorList>
            <person name="Buettner E."/>
        </authorList>
    </citation>
    <scope>NUCLEOTIDE SEQUENCE</scope>
    <source>
        <strain evidence="10">VT162</strain>
    </source>
</reference>
<comment type="catalytic activity">
    <reaction evidence="1">
        <text>Random hydrolysis of (1-&gt;6)-alpha-D-mannosidic linkages in unbranched (1-&gt;6)-mannans.</text>
        <dbReference type="EC" id="3.2.1.101"/>
    </reaction>
</comment>
<keyword evidence="11" id="KW-1185">Reference proteome</keyword>
<evidence type="ECO:0000313" key="10">
    <source>
        <dbReference type="EMBL" id="KAJ3481295.1"/>
    </source>
</evidence>
<dbReference type="EMBL" id="JANAWD010000329">
    <property type="protein sequence ID" value="KAJ3481295.1"/>
    <property type="molecule type" value="Genomic_DNA"/>
</dbReference>
<feature type="region of interest" description="Disordered" evidence="8">
    <location>
        <begin position="479"/>
        <end position="541"/>
    </location>
</feature>
<keyword evidence="9" id="KW-0472">Membrane</keyword>
<feature type="transmembrane region" description="Helical" evidence="9">
    <location>
        <begin position="404"/>
        <end position="424"/>
    </location>
</feature>
<evidence type="ECO:0000256" key="3">
    <source>
        <dbReference type="ARBA" id="ARBA00012350"/>
    </source>
</evidence>
<keyword evidence="5" id="KW-0378">Hydrolase</keyword>
<keyword evidence="9" id="KW-0812">Transmembrane</keyword>
<dbReference type="Gene3D" id="1.50.10.20">
    <property type="match status" value="1"/>
</dbReference>
<evidence type="ECO:0000256" key="2">
    <source>
        <dbReference type="ARBA" id="ARBA00009699"/>
    </source>
</evidence>